<protein>
    <submittedName>
        <fullName evidence="2">Uncharacterized protein</fullName>
    </submittedName>
</protein>
<accession>A0A5P3AQV4</accession>
<dbReference type="Proteomes" id="UP000326091">
    <property type="component" value="Chromosome"/>
</dbReference>
<gene>
    <name evidence="2" type="ORF">VIC01_00937</name>
</gene>
<evidence type="ECO:0000313" key="2">
    <source>
        <dbReference type="EMBL" id="QEW35453.1"/>
    </source>
</evidence>
<organism evidence="2 3">
    <name type="scientific">Phocaeicola vulgatus</name>
    <name type="common">Bacteroides vulgatus</name>
    <dbReference type="NCBI Taxonomy" id="821"/>
    <lineage>
        <taxon>Bacteria</taxon>
        <taxon>Pseudomonadati</taxon>
        <taxon>Bacteroidota</taxon>
        <taxon>Bacteroidia</taxon>
        <taxon>Bacteroidales</taxon>
        <taxon>Bacteroidaceae</taxon>
        <taxon>Phocaeicola</taxon>
    </lineage>
</organism>
<sequence>MEKSTEKDLAESVVKAIEEDAITESEMETTEGGHNGNCGCVPKPDHMKQDSGL</sequence>
<reference evidence="2 3" key="1">
    <citation type="submission" date="2019-09" db="EMBL/GenBank/DDBJ databases">
        <title>Commensal-derived Metabolites Govern Vibrio cholerae Pathogenesis in Host.</title>
        <authorList>
            <person name="Yoon S.S."/>
            <person name="Yoon M.Y."/>
        </authorList>
    </citation>
    <scope>NUCLEOTIDE SEQUENCE [LARGE SCALE GENOMIC DNA]</scope>
    <source>
        <strain evidence="2 3">VIC01</strain>
    </source>
</reference>
<evidence type="ECO:0000313" key="3">
    <source>
        <dbReference type="Proteomes" id="UP000326091"/>
    </source>
</evidence>
<feature type="compositionally biased region" description="Basic and acidic residues" evidence="1">
    <location>
        <begin position="43"/>
        <end position="53"/>
    </location>
</feature>
<proteinExistence type="predicted"/>
<feature type="region of interest" description="Disordered" evidence="1">
    <location>
        <begin position="21"/>
        <end position="53"/>
    </location>
</feature>
<dbReference type="AlphaFoldDB" id="A0A5P3AQV4"/>
<evidence type="ECO:0000256" key="1">
    <source>
        <dbReference type="SAM" id="MobiDB-lite"/>
    </source>
</evidence>
<name>A0A5P3AQV4_PHOVU</name>
<dbReference type="RefSeq" id="WP_005853041.1">
    <property type="nucleotide sequence ID" value="NZ_AP025232.1"/>
</dbReference>
<dbReference type="EMBL" id="CP043529">
    <property type="protein sequence ID" value="QEW35453.1"/>
    <property type="molecule type" value="Genomic_DNA"/>
</dbReference>